<comment type="caution">
    <text evidence="5">The sequence shown here is derived from an EMBL/GenBank/DDBJ whole genome shotgun (WGS) entry which is preliminary data.</text>
</comment>
<gene>
    <name evidence="5" type="ORF">GCG54_00008326</name>
</gene>
<dbReference type="GO" id="GO:0016491">
    <property type="term" value="F:oxidoreductase activity"/>
    <property type="evidence" value="ECO:0007669"/>
    <property type="project" value="UniProtKB-KW"/>
</dbReference>
<sequence length="588" mass="65382">MSAESSNIWDKDDEWAGVSSSRERRKRQNRLHQRAYRAKKRLEKFPVALHAGLDVPSKAAAAGGPKLSVSAVIQSTTSRQEQARLFTTVIDQLPLLILVRCTGLHERIKEFLQMAFTNWGLNLPAARDLPLVTRLNTFDALARNALMLQIPFEMLETDEFCSLFNYQGPNTPDRPSLPETLRPTELQRAVTHYSWLDLFPIPKMRDNILRGIEAGIYDEDVLCETLCCELLNLEDGTNAALVVWGESWDAAGWEFSTEFFSKWGPLLHGCDEVLESTNYWRRKRGARCLEFQDIPKLNDQVIIVTGGNAGLGFETVKQLASRNPARIYLAARSQEKAEQAIKDIQTANPAARNISFLKLDLASLESVKAAASAFLSQETRLDILINNAGIMMTAEGLTTDGYEIQFGTNVVGPALFTQLLLPTMRETAKLNHETRVVMLGSASHSMAPSDVYNFAEFRTTMADRATTQRYTISKLADLHYAKALAEREQSVKIIPVHPGMVATNLHHASVGLFLRPFLYAAGVFATPVEKGALSQIWAAVSPEAKSGQYYGPIGKAESGSKASQNRELQEALFSYIQTELEGHVEKMA</sequence>
<dbReference type="Gene3D" id="3.40.50.720">
    <property type="entry name" value="NAD(P)-binding Rossmann-like Domain"/>
    <property type="match status" value="1"/>
</dbReference>
<name>A0A8H4C7H7_COLGL</name>
<evidence type="ECO:0000313" key="5">
    <source>
        <dbReference type="EMBL" id="KAF3798868.1"/>
    </source>
</evidence>
<comment type="similarity">
    <text evidence="1">Belongs to the short-chain dehydrogenases/reductases (SDR) family.</text>
</comment>
<proteinExistence type="inferred from homology"/>
<dbReference type="Pfam" id="PF11905">
    <property type="entry name" value="DUF3425"/>
    <property type="match status" value="1"/>
</dbReference>
<dbReference type="InterPro" id="IPR021833">
    <property type="entry name" value="DUF3425"/>
</dbReference>
<dbReference type="PRINTS" id="PR00081">
    <property type="entry name" value="GDHRDH"/>
</dbReference>
<dbReference type="InterPro" id="IPR002347">
    <property type="entry name" value="SDR_fam"/>
</dbReference>
<dbReference type="Pfam" id="PF00106">
    <property type="entry name" value="adh_short"/>
    <property type="match status" value="1"/>
</dbReference>
<keyword evidence="2" id="KW-0521">NADP</keyword>
<feature type="region of interest" description="Disordered" evidence="4">
    <location>
        <begin position="1"/>
        <end position="33"/>
    </location>
</feature>
<dbReference type="PANTHER" id="PTHR24320">
    <property type="entry name" value="RETINOL DEHYDROGENASE"/>
    <property type="match status" value="1"/>
</dbReference>
<dbReference type="Proteomes" id="UP000613401">
    <property type="component" value="Unassembled WGS sequence"/>
</dbReference>
<evidence type="ECO:0000313" key="6">
    <source>
        <dbReference type="Proteomes" id="UP000613401"/>
    </source>
</evidence>
<keyword evidence="3" id="KW-0560">Oxidoreductase</keyword>
<dbReference type="SUPFAM" id="SSF51735">
    <property type="entry name" value="NAD(P)-binding Rossmann-fold domains"/>
    <property type="match status" value="1"/>
</dbReference>
<evidence type="ECO:0000256" key="2">
    <source>
        <dbReference type="ARBA" id="ARBA00022857"/>
    </source>
</evidence>
<evidence type="ECO:0000256" key="4">
    <source>
        <dbReference type="SAM" id="MobiDB-lite"/>
    </source>
</evidence>
<protein>
    <submittedName>
        <fullName evidence="5">Dehydrogenase/reductase SDR family member 13</fullName>
    </submittedName>
</protein>
<reference evidence="5" key="2">
    <citation type="submission" date="2020-03" db="EMBL/GenBank/DDBJ databases">
        <authorList>
            <person name="Fu F.-F."/>
            <person name="Chen J."/>
        </authorList>
    </citation>
    <scope>NUCLEOTIDE SEQUENCE</scope>
    <source>
        <strain evidence="5">Lc1</strain>
    </source>
</reference>
<evidence type="ECO:0000256" key="1">
    <source>
        <dbReference type="ARBA" id="ARBA00006484"/>
    </source>
</evidence>
<dbReference type="EMBL" id="WVTB01000091">
    <property type="protein sequence ID" value="KAF3798868.1"/>
    <property type="molecule type" value="Genomic_DNA"/>
</dbReference>
<organism evidence="5 6">
    <name type="scientific">Colletotrichum gloeosporioides</name>
    <name type="common">Anthracnose fungus</name>
    <name type="synonym">Glomerella cingulata</name>
    <dbReference type="NCBI Taxonomy" id="474922"/>
    <lineage>
        <taxon>Eukaryota</taxon>
        <taxon>Fungi</taxon>
        <taxon>Dikarya</taxon>
        <taxon>Ascomycota</taxon>
        <taxon>Pezizomycotina</taxon>
        <taxon>Sordariomycetes</taxon>
        <taxon>Hypocreomycetidae</taxon>
        <taxon>Glomerellales</taxon>
        <taxon>Glomerellaceae</taxon>
        <taxon>Colletotrichum</taxon>
        <taxon>Colletotrichum gloeosporioides species complex</taxon>
    </lineage>
</organism>
<dbReference type="CDD" id="cd14688">
    <property type="entry name" value="bZIP_YAP"/>
    <property type="match status" value="1"/>
</dbReference>
<dbReference type="PANTHER" id="PTHR24320:SF282">
    <property type="entry name" value="WW DOMAIN-CONTAINING OXIDOREDUCTASE"/>
    <property type="match status" value="1"/>
</dbReference>
<accession>A0A8H4C7H7</accession>
<dbReference type="RefSeq" id="XP_045258028.1">
    <property type="nucleotide sequence ID" value="XM_045408294.1"/>
</dbReference>
<reference evidence="5" key="1">
    <citation type="journal article" date="2020" name="Phytopathology">
        <title>Genome sequence and comparative analysis of Colletotrichum gloeosporioides isolated from Liriodendron leaves.</title>
        <authorList>
            <person name="Fu F.F."/>
            <person name="Hao Z."/>
            <person name="Wang P."/>
            <person name="Lu Y."/>
            <person name="Xue L.J."/>
            <person name="Wei G."/>
            <person name="Tian Y."/>
            <person name="Baishi H."/>
            <person name="Xu H."/>
            <person name="Shi J."/>
            <person name="Cheng T."/>
            <person name="Wang G."/>
            <person name="Yi Y."/>
            <person name="Chen J."/>
        </authorList>
    </citation>
    <scope>NUCLEOTIDE SEQUENCE</scope>
    <source>
        <strain evidence="5">Lc1</strain>
    </source>
</reference>
<dbReference type="AlphaFoldDB" id="A0A8H4C7H7"/>
<dbReference type="GeneID" id="69015467"/>
<feature type="compositionally biased region" description="Basic residues" evidence="4">
    <location>
        <begin position="23"/>
        <end position="33"/>
    </location>
</feature>
<evidence type="ECO:0000256" key="3">
    <source>
        <dbReference type="ARBA" id="ARBA00023002"/>
    </source>
</evidence>
<keyword evidence="6" id="KW-1185">Reference proteome</keyword>
<dbReference type="InterPro" id="IPR036291">
    <property type="entry name" value="NAD(P)-bd_dom_sf"/>
</dbReference>